<organism evidence="1 2">
    <name type="scientific">Roseovarius litorisediminis</name>
    <dbReference type="NCBI Taxonomy" id="1312363"/>
    <lineage>
        <taxon>Bacteria</taxon>
        <taxon>Pseudomonadati</taxon>
        <taxon>Pseudomonadota</taxon>
        <taxon>Alphaproteobacteria</taxon>
        <taxon>Rhodobacterales</taxon>
        <taxon>Roseobacteraceae</taxon>
        <taxon>Roseovarius</taxon>
    </lineage>
</organism>
<sequence>MGNYCVNGFFPSEEFSFSTKGQISQKQAIWTDTCGVLVRDGFLGELFLNRC</sequence>
<accession>A0A1Y5SLI0</accession>
<proteinExistence type="predicted"/>
<dbReference type="AlphaFoldDB" id="A0A1Y5SLI0"/>
<reference evidence="1 2" key="1">
    <citation type="submission" date="2017-03" db="EMBL/GenBank/DDBJ databases">
        <authorList>
            <person name="Afonso C.L."/>
            <person name="Miller P.J."/>
            <person name="Scott M.A."/>
            <person name="Spackman E."/>
            <person name="Goraichik I."/>
            <person name="Dimitrov K.M."/>
            <person name="Suarez D.L."/>
            <person name="Swayne D.E."/>
        </authorList>
    </citation>
    <scope>NUCLEOTIDE SEQUENCE [LARGE SCALE GENOMIC DNA]</scope>
    <source>
        <strain evidence="1 2">CECT 8287</strain>
    </source>
</reference>
<name>A0A1Y5SLI0_9RHOB</name>
<dbReference type="Proteomes" id="UP000193827">
    <property type="component" value="Unassembled WGS sequence"/>
</dbReference>
<gene>
    <name evidence="1" type="ORF">PEL8287_02188</name>
</gene>
<evidence type="ECO:0000313" key="1">
    <source>
        <dbReference type="EMBL" id="SLN43525.1"/>
    </source>
</evidence>
<evidence type="ECO:0000313" key="2">
    <source>
        <dbReference type="Proteomes" id="UP000193827"/>
    </source>
</evidence>
<keyword evidence="2" id="KW-1185">Reference proteome</keyword>
<protein>
    <submittedName>
        <fullName evidence="1">Uncharacterized protein</fullName>
    </submittedName>
</protein>
<dbReference type="EMBL" id="FWFL01000005">
    <property type="protein sequence ID" value="SLN43525.1"/>
    <property type="molecule type" value="Genomic_DNA"/>
</dbReference>